<dbReference type="Pfam" id="PF10531">
    <property type="entry name" value="SLBB"/>
    <property type="match status" value="1"/>
</dbReference>
<dbReference type="SMART" id="SM00278">
    <property type="entry name" value="HhH1"/>
    <property type="match status" value="2"/>
</dbReference>
<dbReference type="InterPro" id="IPR004509">
    <property type="entry name" value="Competence_ComEA_HhH"/>
</dbReference>
<dbReference type="Pfam" id="PF12836">
    <property type="entry name" value="HHH_3"/>
    <property type="match status" value="1"/>
</dbReference>
<dbReference type="AlphaFoldDB" id="A0A942UJ94"/>
<organism evidence="3 4">
    <name type="scientific">Lederbergia citrea</name>
    <dbReference type="NCBI Taxonomy" id="2833581"/>
    <lineage>
        <taxon>Bacteria</taxon>
        <taxon>Bacillati</taxon>
        <taxon>Bacillota</taxon>
        <taxon>Bacilli</taxon>
        <taxon>Bacillales</taxon>
        <taxon>Bacillaceae</taxon>
        <taxon>Lederbergia</taxon>
    </lineage>
</organism>
<evidence type="ECO:0000259" key="2">
    <source>
        <dbReference type="SMART" id="SM00278"/>
    </source>
</evidence>
<comment type="caution">
    <text evidence="3">The sequence shown here is derived from an EMBL/GenBank/DDBJ whole genome shotgun (WGS) entry which is preliminary data.</text>
</comment>
<evidence type="ECO:0000256" key="1">
    <source>
        <dbReference type="SAM" id="Phobius"/>
    </source>
</evidence>
<feature type="domain" description="Helix-hairpin-helix DNA-binding motif class 1" evidence="2">
    <location>
        <begin position="149"/>
        <end position="168"/>
    </location>
</feature>
<feature type="transmembrane region" description="Helical" evidence="1">
    <location>
        <begin position="7"/>
        <end position="26"/>
    </location>
</feature>
<dbReference type="InterPro" id="IPR019554">
    <property type="entry name" value="Soluble_ligand-bd"/>
</dbReference>
<feature type="domain" description="Helix-hairpin-helix DNA-binding motif class 1" evidence="2">
    <location>
        <begin position="179"/>
        <end position="198"/>
    </location>
</feature>
<dbReference type="Gene3D" id="3.10.560.10">
    <property type="entry name" value="Outer membrane lipoprotein wza domain like"/>
    <property type="match status" value="1"/>
</dbReference>
<keyword evidence="1" id="KW-1133">Transmembrane helix</keyword>
<name>A0A942UJ94_9BACI</name>
<protein>
    <submittedName>
        <fullName evidence="3">Helix-hairpin-helix domain-containing protein</fullName>
    </submittedName>
</protein>
<accession>A0A942UJ94</accession>
<keyword evidence="1" id="KW-0472">Membrane</keyword>
<dbReference type="GO" id="GO:0015627">
    <property type="term" value="C:type II protein secretion system complex"/>
    <property type="evidence" value="ECO:0007669"/>
    <property type="project" value="TreeGrafter"/>
</dbReference>
<dbReference type="InterPro" id="IPR003583">
    <property type="entry name" value="Hlx-hairpin-Hlx_DNA-bd_motif"/>
</dbReference>
<dbReference type="InterPro" id="IPR051675">
    <property type="entry name" value="Endo/Exo/Phosphatase_dom_1"/>
</dbReference>
<keyword evidence="1" id="KW-0812">Transmembrane</keyword>
<dbReference type="InterPro" id="IPR010994">
    <property type="entry name" value="RuvA_2-like"/>
</dbReference>
<dbReference type="PANTHER" id="PTHR21180:SF32">
    <property type="entry name" value="ENDONUCLEASE_EXONUCLEASE_PHOSPHATASE FAMILY DOMAIN-CONTAINING PROTEIN 1"/>
    <property type="match status" value="1"/>
</dbReference>
<dbReference type="EMBL" id="JAGYPN010000001">
    <property type="protein sequence ID" value="MBS4222501.1"/>
    <property type="molecule type" value="Genomic_DNA"/>
</dbReference>
<dbReference type="Proteomes" id="UP000676456">
    <property type="component" value="Unassembled WGS sequence"/>
</dbReference>
<proteinExistence type="predicted"/>
<dbReference type="GO" id="GO:0003677">
    <property type="term" value="F:DNA binding"/>
    <property type="evidence" value="ECO:0007669"/>
    <property type="project" value="InterPro"/>
</dbReference>
<gene>
    <name evidence="3" type="ORF">KHA91_06980</name>
</gene>
<dbReference type="PANTHER" id="PTHR21180">
    <property type="entry name" value="ENDONUCLEASE/EXONUCLEASE/PHOSPHATASE FAMILY DOMAIN-CONTAINING PROTEIN 1"/>
    <property type="match status" value="1"/>
</dbReference>
<keyword evidence="4" id="KW-1185">Reference proteome</keyword>
<dbReference type="Gene3D" id="1.10.150.310">
    <property type="entry name" value="Tex RuvX-like domain-like"/>
    <property type="match status" value="1"/>
</dbReference>
<dbReference type="SUPFAM" id="SSF47781">
    <property type="entry name" value="RuvA domain 2-like"/>
    <property type="match status" value="1"/>
</dbReference>
<dbReference type="GO" id="GO:0015628">
    <property type="term" value="P:protein secretion by the type II secretion system"/>
    <property type="evidence" value="ECO:0007669"/>
    <property type="project" value="TreeGrafter"/>
</dbReference>
<reference evidence="3 4" key="1">
    <citation type="submission" date="2021-05" db="EMBL/GenBank/DDBJ databases">
        <title>Novel Bacillus species.</title>
        <authorList>
            <person name="Liu G."/>
        </authorList>
    </citation>
    <scope>NUCLEOTIDE SEQUENCE [LARGE SCALE GENOMIC DNA]</scope>
    <source>
        <strain evidence="3 4">FJAT-49682</strain>
    </source>
</reference>
<evidence type="ECO:0000313" key="3">
    <source>
        <dbReference type="EMBL" id="MBS4222501.1"/>
    </source>
</evidence>
<sequence>MIWFERYKTVFIGAVVVVLALILYLGQPKDQSVAGSISSEMLDAEIPQITAGEQNEPLPLKIFVDLKGAVQNPGLYEATENDRVFDIIARSGGLLDHADEKQINYAQKVHDEMVIYIPRMGEILDNDVFAGSSPSKQTEKVNINKADSTELQTLPGIGPAKANAIIDFREQNGSFKQTEDLQKISGIGAKTFEKLQDLITVH</sequence>
<evidence type="ECO:0000313" key="4">
    <source>
        <dbReference type="Proteomes" id="UP000676456"/>
    </source>
</evidence>
<dbReference type="NCBIfam" id="TIGR00426">
    <property type="entry name" value="competence protein ComEA helix-hairpin-helix repeat region"/>
    <property type="match status" value="1"/>
</dbReference>
<dbReference type="GO" id="GO:0006281">
    <property type="term" value="P:DNA repair"/>
    <property type="evidence" value="ECO:0007669"/>
    <property type="project" value="InterPro"/>
</dbReference>
<dbReference type="RefSeq" id="WP_213097448.1">
    <property type="nucleotide sequence ID" value="NZ_JAGYPN010000001.1"/>
</dbReference>